<evidence type="ECO:0000256" key="2">
    <source>
        <dbReference type="ARBA" id="ARBA00006803"/>
    </source>
</evidence>
<organism evidence="7 8">
    <name type="scientific">Caenorhabditis tropicalis</name>
    <dbReference type="NCBI Taxonomy" id="1561998"/>
    <lineage>
        <taxon>Eukaryota</taxon>
        <taxon>Metazoa</taxon>
        <taxon>Ecdysozoa</taxon>
        <taxon>Nematoda</taxon>
        <taxon>Chromadorea</taxon>
        <taxon>Rhabditida</taxon>
        <taxon>Rhabditina</taxon>
        <taxon>Rhabditomorpha</taxon>
        <taxon>Rhabditoidea</taxon>
        <taxon>Rhabditidae</taxon>
        <taxon>Peloderinae</taxon>
        <taxon>Caenorhabditis</taxon>
    </lineage>
</organism>
<dbReference type="GO" id="GO:0016020">
    <property type="term" value="C:membrane"/>
    <property type="evidence" value="ECO:0007669"/>
    <property type="project" value="UniProtKB-SubCell"/>
</dbReference>
<dbReference type="PANTHER" id="PTHR23128">
    <property type="entry name" value="SERPENTINE RECEPTOR, CLASS E (EPSILON)-RELATED"/>
    <property type="match status" value="1"/>
</dbReference>
<dbReference type="PANTHER" id="PTHR23128:SF60">
    <property type="entry name" value="SERPENTINE RECEPTOR, CLASS E (EPSILON)-RELATED"/>
    <property type="match status" value="1"/>
</dbReference>
<evidence type="ECO:0000256" key="6">
    <source>
        <dbReference type="SAM" id="Phobius"/>
    </source>
</evidence>
<dbReference type="Proteomes" id="UP000095282">
    <property type="component" value="Unplaced"/>
</dbReference>
<feature type="transmembrane region" description="Helical" evidence="6">
    <location>
        <begin position="144"/>
        <end position="164"/>
    </location>
</feature>
<keyword evidence="5 6" id="KW-0472">Membrane</keyword>
<dbReference type="eggNOG" id="ENOG502TFCH">
    <property type="taxonomic scope" value="Eukaryota"/>
</dbReference>
<evidence type="ECO:0000256" key="5">
    <source>
        <dbReference type="ARBA" id="ARBA00023136"/>
    </source>
</evidence>
<feature type="transmembrane region" description="Helical" evidence="6">
    <location>
        <begin position="83"/>
        <end position="103"/>
    </location>
</feature>
<dbReference type="AlphaFoldDB" id="A0A1I7U3P3"/>
<feature type="transmembrane region" description="Helical" evidence="6">
    <location>
        <begin position="170"/>
        <end position="194"/>
    </location>
</feature>
<evidence type="ECO:0000313" key="8">
    <source>
        <dbReference type="WBParaSite" id="Csp11.Scaffold629.g14531.t2"/>
    </source>
</evidence>
<proteinExistence type="inferred from homology"/>
<evidence type="ECO:0000256" key="1">
    <source>
        <dbReference type="ARBA" id="ARBA00004141"/>
    </source>
</evidence>
<evidence type="ECO:0000256" key="4">
    <source>
        <dbReference type="ARBA" id="ARBA00022989"/>
    </source>
</evidence>
<dbReference type="InterPro" id="IPR004151">
    <property type="entry name" value="7TM_GPCR_serpentine_rcpt_Sre"/>
</dbReference>
<keyword evidence="7" id="KW-1185">Reference proteome</keyword>
<dbReference type="Pfam" id="PF03125">
    <property type="entry name" value="Sre"/>
    <property type="match status" value="1"/>
</dbReference>
<name>A0A1I7U3P3_9PELO</name>
<accession>A0A1I7U3P3</accession>
<evidence type="ECO:0000256" key="3">
    <source>
        <dbReference type="ARBA" id="ARBA00022692"/>
    </source>
</evidence>
<comment type="subcellular location">
    <subcellularLocation>
        <location evidence="1">Membrane</location>
        <topology evidence="1">Multi-pass membrane protein</topology>
    </subcellularLocation>
</comment>
<sequence length="252" mass="29377">MLEVQSLDGLELLIFAGFLEWYYMYSVIFGVLAIASERLIASVLIENYESNTQLFIPTILTLTYQFLSILVSLAVLFHKIEGTTTHILWSISCLISAVVYLFVRRINKSFHREIKNMKRNRVFTISQQFQVKENLRALDLGTNLVFVVLATIAVCGSGILALNFELIPPFYAHFVENSLFLNPYLICFTAMLSVPQWKKKFLKMFITFRIGKMRRRRRITQMESIDIIDNSSRKNLEIETNLYFKQLTESWI</sequence>
<feature type="transmembrane region" description="Helical" evidence="6">
    <location>
        <begin position="54"/>
        <end position="77"/>
    </location>
</feature>
<keyword evidence="3 6" id="KW-0812">Transmembrane</keyword>
<keyword evidence="4 6" id="KW-1133">Transmembrane helix</keyword>
<feature type="transmembrane region" description="Helical" evidence="6">
    <location>
        <begin position="12"/>
        <end position="34"/>
    </location>
</feature>
<dbReference type="GO" id="GO:0007606">
    <property type="term" value="P:sensory perception of chemical stimulus"/>
    <property type="evidence" value="ECO:0007669"/>
    <property type="project" value="InterPro"/>
</dbReference>
<dbReference type="WBParaSite" id="Csp11.Scaffold629.g14531.t2">
    <property type="protein sequence ID" value="Csp11.Scaffold629.g14531.t2"/>
    <property type="gene ID" value="Csp11.Scaffold629.g14531"/>
</dbReference>
<reference evidence="8" key="1">
    <citation type="submission" date="2016-11" db="UniProtKB">
        <authorList>
            <consortium name="WormBaseParasite"/>
        </authorList>
    </citation>
    <scope>IDENTIFICATION</scope>
</reference>
<evidence type="ECO:0000313" key="7">
    <source>
        <dbReference type="Proteomes" id="UP000095282"/>
    </source>
</evidence>
<protein>
    <submittedName>
        <fullName evidence="8">CNNM transmembrane domain-containing protein</fullName>
    </submittedName>
</protein>
<comment type="similarity">
    <text evidence="2">Belongs to the nematode receptor-like protein sre family.</text>
</comment>